<evidence type="ECO:0000313" key="1">
    <source>
        <dbReference type="EMBL" id="SJL17193.1"/>
    </source>
</evidence>
<sequence>MLNYPELVSQCIFSGSFEHVWKVDATYSCLVHLLRPRSSASIKGSCSLKLKVLVDYPTIPNLTLDSDTIKGHLVTDGEIHISVSSGLMLIDREGGSANTFASNKAFLGIYYSPALSMSLADCREQVVLFRIKVMDKVIIYHVTRRVAELDKACSAMYGNRVLCCEKRD</sequence>
<dbReference type="EMBL" id="FUEG01000041">
    <property type="protein sequence ID" value="SJL17193.1"/>
    <property type="molecule type" value="Genomic_DNA"/>
</dbReference>
<keyword evidence="2" id="KW-1185">Reference proteome</keyword>
<organism evidence="1 2">
    <name type="scientific">Armillaria ostoyae</name>
    <name type="common">Armillaria root rot fungus</name>
    <dbReference type="NCBI Taxonomy" id="47428"/>
    <lineage>
        <taxon>Eukaryota</taxon>
        <taxon>Fungi</taxon>
        <taxon>Dikarya</taxon>
        <taxon>Basidiomycota</taxon>
        <taxon>Agaricomycotina</taxon>
        <taxon>Agaricomycetes</taxon>
        <taxon>Agaricomycetidae</taxon>
        <taxon>Agaricales</taxon>
        <taxon>Marasmiineae</taxon>
        <taxon>Physalacriaceae</taxon>
        <taxon>Armillaria</taxon>
    </lineage>
</organism>
<proteinExistence type="predicted"/>
<protein>
    <submittedName>
        <fullName evidence="1">Uncharacterized protein</fullName>
    </submittedName>
</protein>
<dbReference type="Proteomes" id="UP000219338">
    <property type="component" value="Unassembled WGS sequence"/>
</dbReference>
<dbReference type="AlphaFoldDB" id="A0A284S877"/>
<accession>A0A284S877</accession>
<evidence type="ECO:0000313" key="2">
    <source>
        <dbReference type="Proteomes" id="UP000219338"/>
    </source>
</evidence>
<gene>
    <name evidence="1" type="ORF">ARMOST_20739</name>
</gene>
<reference evidence="2" key="1">
    <citation type="journal article" date="2017" name="Nat. Ecol. Evol.">
        <title>Genome expansion and lineage-specific genetic innovations in the forest pathogenic fungi Armillaria.</title>
        <authorList>
            <person name="Sipos G."/>
            <person name="Prasanna A.N."/>
            <person name="Walter M.C."/>
            <person name="O'Connor E."/>
            <person name="Balint B."/>
            <person name="Krizsan K."/>
            <person name="Kiss B."/>
            <person name="Hess J."/>
            <person name="Varga T."/>
            <person name="Slot J."/>
            <person name="Riley R."/>
            <person name="Boka B."/>
            <person name="Rigling D."/>
            <person name="Barry K."/>
            <person name="Lee J."/>
            <person name="Mihaltcheva S."/>
            <person name="LaButti K."/>
            <person name="Lipzen A."/>
            <person name="Waldron R."/>
            <person name="Moloney N.M."/>
            <person name="Sperisen C."/>
            <person name="Kredics L."/>
            <person name="Vagvoelgyi C."/>
            <person name="Patrignani A."/>
            <person name="Fitzpatrick D."/>
            <person name="Nagy I."/>
            <person name="Doyle S."/>
            <person name="Anderson J.B."/>
            <person name="Grigoriev I.V."/>
            <person name="Gueldener U."/>
            <person name="Muensterkoetter M."/>
            <person name="Nagy L.G."/>
        </authorList>
    </citation>
    <scope>NUCLEOTIDE SEQUENCE [LARGE SCALE GENOMIC DNA]</scope>
    <source>
        <strain evidence="2">C18/9</strain>
    </source>
</reference>
<name>A0A284S877_ARMOS</name>